<comment type="caution">
    <text evidence="3">The sequence shown here is derived from an EMBL/GenBank/DDBJ whole genome shotgun (WGS) entry which is preliminary data.</text>
</comment>
<sequence>MAVNLKFLALTLTTADAEQTYRFDQPATVISGPSGSGKSSLLMLLKHAVGGDAILTPAVRDHVHSVCAEVLVGDEHLALRRLIGEAGSNRVDVLDPVTLELRESLVIRAEAGQTTLSDRLLSSLRFPRASIPVRREGKAAKANVTFQALFVYVYLEAIYIDTQIVRHQQTYFNGMRRALFEIIFGLTDSVLLDLKQRSAQLLTDMKTKRSEHDNVSNFLRESDSRSDDALRAELVQLREMLSLAERALNDLRSELEESSAADAVLRQELRRAVSGARDANQEAEAARELLEARESVVAQVELDLLRLERSASAIEKLSPFDFVVCPRCMQRLEGRPVQEDHCIVCLQHDPPDESVDPAAIQQTREALERQLQDAQAVREADAQVLAAARDRVQQADFLTTTLRRELDVQTRDIVAPRFDAIASSSARVASLGASIDAVTQLRDAWARARSISQEVKDLTATRTHVQADVKSRTLALAARGQLVDDLSQEFFTLLAELHLPWVQAAAIDPKTYLPVIDGSPFESLQASGGGITTCVSIAYSLALLEFGITHPDVLVPSLLIIDSPRKALGSNPDDQERGNRIYDRFKALADAYGDQLQLIIADNDTAPIPSDTFSTIPLDYNRPMVPGVAHPGPEHVHRAEHGYEA</sequence>
<name>A0A7X6CWY4_9ACTN</name>
<dbReference type="EMBL" id="JAAVJD010000001">
    <property type="protein sequence ID" value="NJQ04038.1"/>
    <property type="molecule type" value="Genomic_DNA"/>
</dbReference>
<evidence type="ECO:0000313" key="4">
    <source>
        <dbReference type="Proteomes" id="UP000578686"/>
    </source>
</evidence>
<dbReference type="SUPFAM" id="SSF52540">
    <property type="entry name" value="P-loop containing nucleoside triphosphate hydrolases"/>
    <property type="match status" value="1"/>
</dbReference>
<dbReference type="Proteomes" id="UP000578686">
    <property type="component" value="Unassembled WGS sequence"/>
</dbReference>
<dbReference type="InterPro" id="IPR027417">
    <property type="entry name" value="P-loop_NTPase"/>
</dbReference>
<organism evidence="3 4">
    <name type="scientific">Streptomyces lonarensis</name>
    <dbReference type="NCBI Taxonomy" id="700599"/>
    <lineage>
        <taxon>Bacteria</taxon>
        <taxon>Bacillati</taxon>
        <taxon>Actinomycetota</taxon>
        <taxon>Actinomycetes</taxon>
        <taxon>Kitasatosporales</taxon>
        <taxon>Streptomycetaceae</taxon>
        <taxon>Streptomyces</taxon>
    </lineage>
</organism>
<reference evidence="3 4" key="1">
    <citation type="submission" date="2020-03" db="EMBL/GenBank/DDBJ databases">
        <title>Draft genome of Streptomyces sp. ventii, isolated from the Axial Seamount in the Pacific Ocean, and resequencing of the two type strains Streptomyces lonarensis strain NCL 716 and Streptomyces bohaiensis strain 11A07.</title>
        <authorList>
            <person name="Loughran R.M."/>
            <person name="Pfannmuller K.M."/>
            <person name="Wasson B.J."/>
            <person name="Deadmond M.C."/>
            <person name="Paddock B.E."/>
            <person name="Koyack M.J."/>
            <person name="Gallegos D.A."/>
            <person name="Mitchell E.A."/>
            <person name="Ushijima B."/>
            <person name="Saw J.H."/>
            <person name="Mcphail K.L."/>
            <person name="Videau P."/>
        </authorList>
    </citation>
    <scope>NUCLEOTIDE SEQUENCE [LARGE SCALE GENOMIC DNA]</scope>
    <source>
        <strain evidence="3 4">NCL716</strain>
    </source>
</reference>
<feature type="coiled-coil region" evidence="1">
    <location>
        <begin position="234"/>
        <end position="296"/>
    </location>
</feature>
<dbReference type="InterPro" id="IPR038729">
    <property type="entry name" value="Rad50/SbcC_AAA"/>
</dbReference>
<dbReference type="GO" id="GO:0016887">
    <property type="term" value="F:ATP hydrolysis activity"/>
    <property type="evidence" value="ECO:0007669"/>
    <property type="project" value="InterPro"/>
</dbReference>
<protein>
    <submittedName>
        <fullName evidence="3">AAA family ATPase</fullName>
    </submittedName>
</protein>
<accession>A0A7X6CWY4</accession>
<dbReference type="RefSeq" id="WP_167967341.1">
    <property type="nucleotide sequence ID" value="NZ_BHZG01000008.1"/>
</dbReference>
<evidence type="ECO:0000256" key="1">
    <source>
        <dbReference type="SAM" id="Coils"/>
    </source>
</evidence>
<dbReference type="GO" id="GO:0006302">
    <property type="term" value="P:double-strand break repair"/>
    <property type="evidence" value="ECO:0007669"/>
    <property type="project" value="InterPro"/>
</dbReference>
<evidence type="ECO:0000259" key="2">
    <source>
        <dbReference type="Pfam" id="PF13476"/>
    </source>
</evidence>
<feature type="domain" description="Rad50/SbcC-type AAA" evidence="2">
    <location>
        <begin position="18"/>
        <end position="281"/>
    </location>
</feature>
<proteinExistence type="predicted"/>
<dbReference type="AlphaFoldDB" id="A0A7X6CWY4"/>
<keyword evidence="1" id="KW-0175">Coiled coil</keyword>
<keyword evidence="4" id="KW-1185">Reference proteome</keyword>
<dbReference type="Pfam" id="PF13476">
    <property type="entry name" value="AAA_23"/>
    <property type="match status" value="1"/>
</dbReference>
<gene>
    <name evidence="3" type="ORF">HCN56_00190</name>
</gene>
<dbReference type="Gene3D" id="3.40.50.300">
    <property type="entry name" value="P-loop containing nucleotide triphosphate hydrolases"/>
    <property type="match status" value="1"/>
</dbReference>
<evidence type="ECO:0000313" key="3">
    <source>
        <dbReference type="EMBL" id="NJQ04038.1"/>
    </source>
</evidence>